<sequence length="88" mass="10125">MMIRERVQETDGSYFESFTALAWKRENRRLSSMRAAEARAETLPENERDMREAHADEEANRPEHREQLYVDVLYTIANTVGAPAPGGQ</sequence>
<dbReference type="AlphaFoldDB" id="A0A1B0DQY3"/>
<name>A0A1B0DQY3_PHLPP</name>
<evidence type="ECO:0000313" key="3">
    <source>
        <dbReference type="Proteomes" id="UP000092462"/>
    </source>
</evidence>
<reference evidence="2" key="1">
    <citation type="submission" date="2022-08" db="UniProtKB">
        <authorList>
            <consortium name="EnsemblMetazoa"/>
        </authorList>
    </citation>
    <scope>IDENTIFICATION</scope>
    <source>
        <strain evidence="2">Israel</strain>
    </source>
</reference>
<evidence type="ECO:0000256" key="1">
    <source>
        <dbReference type="SAM" id="MobiDB-lite"/>
    </source>
</evidence>
<dbReference type="EMBL" id="AJVK01019453">
    <property type="status" value="NOT_ANNOTATED_CDS"/>
    <property type="molecule type" value="Genomic_DNA"/>
</dbReference>
<organism evidence="2 3">
    <name type="scientific">Phlebotomus papatasi</name>
    <name type="common">Sandfly</name>
    <dbReference type="NCBI Taxonomy" id="29031"/>
    <lineage>
        <taxon>Eukaryota</taxon>
        <taxon>Metazoa</taxon>
        <taxon>Ecdysozoa</taxon>
        <taxon>Arthropoda</taxon>
        <taxon>Hexapoda</taxon>
        <taxon>Insecta</taxon>
        <taxon>Pterygota</taxon>
        <taxon>Neoptera</taxon>
        <taxon>Endopterygota</taxon>
        <taxon>Diptera</taxon>
        <taxon>Nematocera</taxon>
        <taxon>Psychodoidea</taxon>
        <taxon>Psychodidae</taxon>
        <taxon>Phlebotomus</taxon>
        <taxon>Phlebotomus</taxon>
    </lineage>
</organism>
<accession>A0A1B0DQY3</accession>
<feature type="compositionally biased region" description="Basic and acidic residues" evidence="1">
    <location>
        <begin position="36"/>
        <end position="64"/>
    </location>
</feature>
<dbReference type="VEuPathDB" id="VectorBase:PPAPM1_002408"/>
<proteinExistence type="predicted"/>
<feature type="region of interest" description="Disordered" evidence="1">
    <location>
        <begin position="35"/>
        <end position="64"/>
    </location>
</feature>
<evidence type="ECO:0000313" key="2">
    <source>
        <dbReference type="EnsemblMetazoa" id="PPAI010966-PA"/>
    </source>
</evidence>
<dbReference type="EnsemblMetazoa" id="PPAI010966-RA">
    <property type="protein sequence ID" value="PPAI010966-PA"/>
    <property type="gene ID" value="PPAI010966"/>
</dbReference>
<keyword evidence="3" id="KW-1185">Reference proteome</keyword>
<dbReference type="Proteomes" id="UP000092462">
    <property type="component" value="Unassembled WGS sequence"/>
</dbReference>
<protein>
    <submittedName>
        <fullName evidence="2">Uncharacterized protein</fullName>
    </submittedName>
</protein>
<dbReference type="VEuPathDB" id="VectorBase:PPAI010966"/>